<evidence type="ECO:0000256" key="5">
    <source>
        <dbReference type="ARBA" id="ARBA00022692"/>
    </source>
</evidence>
<keyword evidence="12 17" id="KW-0472">Membrane</keyword>
<dbReference type="InterPro" id="IPR008271">
    <property type="entry name" value="Ser/Thr_kinase_AS"/>
</dbReference>
<comment type="subcellular location">
    <subcellularLocation>
        <location evidence="1">Membrane</location>
        <topology evidence="1">Single-pass membrane protein</topology>
    </subcellularLocation>
</comment>
<feature type="domain" description="Protein kinase" evidence="19">
    <location>
        <begin position="332"/>
        <end position="612"/>
    </location>
</feature>
<dbReference type="InterPro" id="IPR038408">
    <property type="entry name" value="GNK2_sf"/>
</dbReference>
<dbReference type="Proteomes" id="UP000026915">
    <property type="component" value="Chromosome 6"/>
</dbReference>
<feature type="transmembrane region" description="Helical" evidence="17">
    <location>
        <begin position="276"/>
        <end position="297"/>
    </location>
</feature>
<keyword evidence="22" id="KW-1185">Reference proteome</keyword>
<dbReference type="PROSITE" id="PS00108">
    <property type="entry name" value="PROTEIN_KINASE_ST"/>
    <property type="match status" value="1"/>
</dbReference>
<dbReference type="SUPFAM" id="SSF56112">
    <property type="entry name" value="Protein kinase-like (PK-like)"/>
    <property type="match status" value="1"/>
</dbReference>
<evidence type="ECO:0000256" key="17">
    <source>
        <dbReference type="SAM" id="Phobius"/>
    </source>
</evidence>
<dbReference type="Pfam" id="PF07714">
    <property type="entry name" value="PK_Tyr_Ser-Thr"/>
    <property type="match status" value="1"/>
</dbReference>
<evidence type="ECO:0000256" key="13">
    <source>
        <dbReference type="ARBA" id="ARBA00023170"/>
    </source>
</evidence>
<dbReference type="AlphaFoldDB" id="A0A061GHA5"/>
<dbReference type="Gene3D" id="3.30.430.20">
    <property type="entry name" value="Gnk2 domain, C-X8-C-X2-C motif"/>
    <property type="match status" value="2"/>
</dbReference>
<accession>A0A061GHA5</accession>
<dbReference type="SMART" id="SM00220">
    <property type="entry name" value="S_TKc"/>
    <property type="match status" value="1"/>
</dbReference>
<proteinExistence type="predicted"/>
<evidence type="ECO:0000256" key="4">
    <source>
        <dbReference type="ARBA" id="ARBA00022679"/>
    </source>
</evidence>
<evidence type="ECO:0000256" key="6">
    <source>
        <dbReference type="ARBA" id="ARBA00022729"/>
    </source>
</evidence>
<feature type="domain" description="Gnk2-homologous" evidence="20">
    <location>
        <begin position="136"/>
        <end position="243"/>
    </location>
</feature>
<keyword evidence="9" id="KW-0418">Kinase</keyword>
<feature type="domain" description="Gnk2-homologous" evidence="20">
    <location>
        <begin position="27"/>
        <end position="130"/>
    </location>
</feature>
<dbReference type="Gene3D" id="3.30.200.20">
    <property type="entry name" value="Phosphorylase Kinase, domain 1"/>
    <property type="match status" value="1"/>
</dbReference>
<dbReference type="Pfam" id="PF01657">
    <property type="entry name" value="Stress-antifung"/>
    <property type="match status" value="2"/>
</dbReference>
<dbReference type="FunFam" id="3.30.430.20:FF:000002">
    <property type="entry name" value="Cysteine-rich receptor-like protein kinase 10"/>
    <property type="match status" value="1"/>
</dbReference>
<evidence type="ECO:0000256" key="8">
    <source>
        <dbReference type="ARBA" id="ARBA00022741"/>
    </source>
</evidence>
<dbReference type="HOGENOM" id="CLU_000288_35_7_1"/>
<evidence type="ECO:0000256" key="1">
    <source>
        <dbReference type="ARBA" id="ARBA00004167"/>
    </source>
</evidence>
<evidence type="ECO:0000256" key="9">
    <source>
        <dbReference type="ARBA" id="ARBA00022777"/>
    </source>
</evidence>
<evidence type="ECO:0000259" key="19">
    <source>
        <dbReference type="PROSITE" id="PS50011"/>
    </source>
</evidence>
<evidence type="ECO:0000313" key="22">
    <source>
        <dbReference type="Proteomes" id="UP000026915"/>
    </source>
</evidence>
<dbReference type="PROSITE" id="PS51473">
    <property type="entry name" value="GNK2"/>
    <property type="match status" value="2"/>
</dbReference>
<keyword evidence="5 17" id="KW-0812">Transmembrane</keyword>
<organism evidence="21 22">
    <name type="scientific">Theobroma cacao</name>
    <name type="common">Cacao</name>
    <name type="synonym">Cocoa</name>
    <dbReference type="NCBI Taxonomy" id="3641"/>
    <lineage>
        <taxon>Eukaryota</taxon>
        <taxon>Viridiplantae</taxon>
        <taxon>Streptophyta</taxon>
        <taxon>Embryophyta</taxon>
        <taxon>Tracheophyta</taxon>
        <taxon>Spermatophyta</taxon>
        <taxon>Magnoliopsida</taxon>
        <taxon>eudicotyledons</taxon>
        <taxon>Gunneridae</taxon>
        <taxon>Pentapetalae</taxon>
        <taxon>rosids</taxon>
        <taxon>malvids</taxon>
        <taxon>Malvales</taxon>
        <taxon>Malvaceae</taxon>
        <taxon>Byttnerioideae</taxon>
        <taxon>Theobroma</taxon>
    </lineage>
</organism>
<protein>
    <submittedName>
        <fullName evidence="21">Cysteine-rich RLK 29, putative isoform 1</fullName>
    </submittedName>
</protein>
<keyword evidence="8 15" id="KW-0547">Nucleotide-binding</keyword>
<dbReference type="FunFam" id="1.10.510.10:FF:000343">
    <property type="entry name" value="Cysteine-rich receptor-like protein kinase 28"/>
    <property type="match status" value="1"/>
</dbReference>
<gene>
    <name evidence="21" type="ORF">TCM_030093</name>
</gene>
<dbReference type="GO" id="GO:0005524">
    <property type="term" value="F:ATP binding"/>
    <property type="evidence" value="ECO:0007669"/>
    <property type="project" value="UniProtKB-UniRule"/>
</dbReference>
<evidence type="ECO:0000256" key="7">
    <source>
        <dbReference type="ARBA" id="ARBA00022737"/>
    </source>
</evidence>
<sequence>MRFSGLLLFFYSALLFLAIFTLGADPYFQSRCVNSAGNYTANSTYQANLNSVFSQVTSLTEFNYGFYNLSAGQNPNKVNAIALCRGDRNQDDCNSCLNDTVSELRQRCPLYNEVVGWSEFCMLRYANRDILGKMECSPEACLYNTLDVTNADQFNQALDTLLNKLSSRAAAAGPLRKYAADNSTVGVLQTVYAMVQCTPDLSEQECGKCLSVAKNGIGNCCLGKRGCRVLRPSCFLRFESSPFYQTPVPLPSPPPSPTSSSPPSPGEKGNSSTRNIIVVVASVVGVVILITSICIFVRARKSWEKLETVDEIIRAESLQFDFATVRVATNNFSDANKLGQGGFGAVYKGLLQNGQEVAVKRLSTDSGQGEVEFKNEVLLVAKLHHRNLVRLLGFCLEGRERLLIYEFVPNTSLDHFIFDQVKRAQLDWERRYKIIKGIARGLLYLHEDSQLRIIHRDLKASNVLLDAVMTPKIADFGIAKLFLRDETQGNTSRIMGTYGYMAPEYAMYGHFSVKSDIFSFGVIILEIISGQKNNCFHNEESVEDLLSCARKNWREGTALNLIDPTLRDGSRNEMLRCIHIGLLCVQENVADRPTMATVVLMLNSSSISLPLLLMHSNIESDMSSPSKYYSRVSKSKQSKSETIPLLQEQGFNY</sequence>
<evidence type="ECO:0000256" key="10">
    <source>
        <dbReference type="ARBA" id="ARBA00022840"/>
    </source>
</evidence>
<dbReference type="PROSITE" id="PS00107">
    <property type="entry name" value="PROTEIN_KINASE_ATP"/>
    <property type="match status" value="1"/>
</dbReference>
<evidence type="ECO:0000256" key="11">
    <source>
        <dbReference type="ARBA" id="ARBA00022989"/>
    </source>
</evidence>
<evidence type="ECO:0000256" key="16">
    <source>
        <dbReference type="SAM" id="MobiDB-lite"/>
    </source>
</evidence>
<evidence type="ECO:0000259" key="20">
    <source>
        <dbReference type="PROSITE" id="PS51473"/>
    </source>
</evidence>
<dbReference type="FunFam" id="3.30.430.20:FF:000003">
    <property type="entry name" value="Cysteine-rich RLK (RECEPTOR-like protein kinase) 10"/>
    <property type="match status" value="1"/>
</dbReference>
<keyword evidence="11 17" id="KW-1133">Transmembrane helix</keyword>
<keyword evidence="4" id="KW-0808">Transferase</keyword>
<feature type="binding site" evidence="15">
    <location>
        <position position="360"/>
    </location>
    <ligand>
        <name>ATP</name>
        <dbReference type="ChEBI" id="CHEBI:30616"/>
    </ligand>
</feature>
<dbReference type="EMBL" id="CM001884">
    <property type="protein sequence ID" value="EOY28547.1"/>
    <property type="molecule type" value="Genomic_DNA"/>
</dbReference>
<dbReference type="Gramene" id="EOY28547">
    <property type="protein sequence ID" value="EOY28547"/>
    <property type="gene ID" value="TCM_030093"/>
</dbReference>
<feature type="chain" id="PRO_5001602847" evidence="18">
    <location>
        <begin position="24"/>
        <end position="653"/>
    </location>
</feature>
<evidence type="ECO:0000256" key="12">
    <source>
        <dbReference type="ARBA" id="ARBA00023136"/>
    </source>
</evidence>
<keyword evidence="13" id="KW-0675">Receptor</keyword>
<evidence type="ECO:0000256" key="2">
    <source>
        <dbReference type="ARBA" id="ARBA00022527"/>
    </source>
</evidence>
<dbReference type="InterPro" id="IPR001245">
    <property type="entry name" value="Ser-Thr/Tyr_kinase_cat_dom"/>
</dbReference>
<dbReference type="PROSITE" id="PS50011">
    <property type="entry name" value="PROTEIN_KINASE_DOM"/>
    <property type="match status" value="1"/>
</dbReference>
<dbReference type="PANTHER" id="PTHR27002">
    <property type="entry name" value="RECEPTOR-LIKE SERINE/THREONINE-PROTEIN KINASE SD1-8"/>
    <property type="match status" value="1"/>
</dbReference>
<keyword evidence="3" id="KW-0597">Phosphoprotein</keyword>
<dbReference type="FunFam" id="3.30.200.20:FF:000959">
    <property type="entry name" value="Cysteine-rich receptor-like protein kinase 17"/>
    <property type="match status" value="1"/>
</dbReference>
<dbReference type="FunCoup" id="A0A061GHA5">
    <property type="interactions" value="172"/>
</dbReference>
<evidence type="ECO:0000256" key="14">
    <source>
        <dbReference type="ARBA" id="ARBA00023180"/>
    </source>
</evidence>
<evidence type="ECO:0000256" key="15">
    <source>
        <dbReference type="PROSITE-ProRule" id="PRU10141"/>
    </source>
</evidence>
<dbReference type="InterPro" id="IPR000719">
    <property type="entry name" value="Prot_kinase_dom"/>
</dbReference>
<evidence type="ECO:0000256" key="18">
    <source>
        <dbReference type="SAM" id="SignalP"/>
    </source>
</evidence>
<dbReference type="InterPro" id="IPR011009">
    <property type="entry name" value="Kinase-like_dom_sf"/>
</dbReference>
<keyword evidence="7" id="KW-0677">Repeat</keyword>
<name>A0A061GHA5_THECC</name>
<evidence type="ECO:0000313" key="21">
    <source>
        <dbReference type="EMBL" id="EOY28547.1"/>
    </source>
</evidence>
<dbReference type="GO" id="GO:0007165">
    <property type="term" value="P:signal transduction"/>
    <property type="evidence" value="ECO:0000318"/>
    <property type="project" value="GO_Central"/>
</dbReference>
<dbReference type="InParanoid" id="A0A061GHA5"/>
<dbReference type="CDD" id="cd14066">
    <property type="entry name" value="STKc_IRAK"/>
    <property type="match status" value="1"/>
</dbReference>
<keyword evidence="6 18" id="KW-0732">Signal</keyword>
<dbReference type="Gene3D" id="1.10.510.10">
    <property type="entry name" value="Transferase(Phosphotransferase) domain 1"/>
    <property type="match status" value="1"/>
</dbReference>
<keyword evidence="10 15" id="KW-0067">ATP-binding</keyword>
<dbReference type="GO" id="GO:0004674">
    <property type="term" value="F:protein serine/threonine kinase activity"/>
    <property type="evidence" value="ECO:0000318"/>
    <property type="project" value="GO_Central"/>
</dbReference>
<dbReference type="OMA" id="KNSCFRH"/>
<dbReference type="eggNOG" id="ENOG502QWDY">
    <property type="taxonomic scope" value="Eukaryota"/>
</dbReference>
<dbReference type="InterPro" id="IPR017441">
    <property type="entry name" value="Protein_kinase_ATP_BS"/>
</dbReference>
<dbReference type="CDD" id="cd23509">
    <property type="entry name" value="Gnk2-like"/>
    <property type="match status" value="2"/>
</dbReference>
<dbReference type="InterPro" id="IPR002902">
    <property type="entry name" value="GNK2"/>
</dbReference>
<evidence type="ECO:0000256" key="3">
    <source>
        <dbReference type="ARBA" id="ARBA00022553"/>
    </source>
</evidence>
<keyword evidence="14" id="KW-0325">Glycoprotein</keyword>
<keyword evidence="2" id="KW-0723">Serine/threonine-protein kinase</keyword>
<feature type="signal peptide" evidence="18">
    <location>
        <begin position="1"/>
        <end position="23"/>
    </location>
</feature>
<feature type="region of interest" description="Disordered" evidence="16">
    <location>
        <begin position="247"/>
        <end position="271"/>
    </location>
</feature>
<dbReference type="GO" id="GO:0005886">
    <property type="term" value="C:plasma membrane"/>
    <property type="evidence" value="ECO:0000318"/>
    <property type="project" value="GO_Central"/>
</dbReference>
<feature type="compositionally biased region" description="Pro residues" evidence="16">
    <location>
        <begin position="248"/>
        <end position="265"/>
    </location>
</feature>
<reference evidence="21 22" key="1">
    <citation type="journal article" date="2013" name="Genome Biol.">
        <title>The genome sequence of the most widely cultivated cacao type and its use to identify candidate genes regulating pod color.</title>
        <authorList>
            <person name="Motamayor J.C."/>
            <person name="Mockaitis K."/>
            <person name="Schmutz J."/>
            <person name="Haiminen N."/>
            <person name="Iii D.L."/>
            <person name="Cornejo O."/>
            <person name="Findley S.D."/>
            <person name="Zheng P."/>
            <person name="Utro F."/>
            <person name="Royaert S."/>
            <person name="Saski C."/>
            <person name="Jenkins J."/>
            <person name="Podicheti R."/>
            <person name="Zhao M."/>
            <person name="Scheffler B.E."/>
            <person name="Stack J.C."/>
            <person name="Feltus F.A."/>
            <person name="Mustiga G.M."/>
            <person name="Amores F."/>
            <person name="Phillips W."/>
            <person name="Marelli J.P."/>
            <person name="May G.D."/>
            <person name="Shapiro H."/>
            <person name="Ma J."/>
            <person name="Bustamante C.D."/>
            <person name="Schnell R.J."/>
            <person name="Main D."/>
            <person name="Gilbert D."/>
            <person name="Parida L."/>
            <person name="Kuhn D.N."/>
        </authorList>
    </citation>
    <scope>NUCLEOTIDE SEQUENCE [LARGE SCALE GENOMIC DNA]</scope>
    <source>
        <strain evidence="22">cv. Matina 1-6</strain>
    </source>
</reference>
<dbReference type="PANTHER" id="PTHR27002:SF1073">
    <property type="entry name" value="CYSTEINE-RICH RECEPTOR-LIKE PROTEIN KINASE 29"/>
    <property type="match status" value="1"/>
</dbReference>
<dbReference type="GO" id="GO:0006955">
    <property type="term" value="P:immune response"/>
    <property type="evidence" value="ECO:0000318"/>
    <property type="project" value="GO_Central"/>
</dbReference>